<reference evidence="1" key="1">
    <citation type="journal article" date="2020" name="J Insects Food Feed">
        <title>The yellow mealworm (Tenebrio molitor) genome: a resource for the emerging insects as food and feed industry.</title>
        <authorList>
            <person name="Eriksson T."/>
            <person name="Andere A."/>
            <person name="Kelstrup H."/>
            <person name="Emery V."/>
            <person name="Picard C."/>
        </authorList>
    </citation>
    <scope>NUCLEOTIDE SEQUENCE</scope>
    <source>
        <strain evidence="1">Stoneville</strain>
        <tissue evidence="1">Whole head</tissue>
    </source>
</reference>
<proteinExistence type="predicted"/>
<reference evidence="1" key="2">
    <citation type="submission" date="2021-08" db="EMBL/GenBank/DDBJ databases">
        <authorList>
            <person name="Eriksson T."/>
        </authorList>
    </citation>
    <scope>NUCLEOTIDE SEQUENCE</scope>
    <source>
        <strain evidence="1">Stoneville</strain>
        <tissue evidence="1">Whole head</tissue>
    </source>
</reference>
<organism evidence="1 2">
    <name type="scientific">Tenebrio molitor</name>
    <name type="common">Yellow mealworm beetle</name>
    <dbReference type="NCBI Taxonomy" id="7067"/>
    <lineage>
        <taxon>Eukaryota</taxon>
        <taxon>Metazoa</taxon>
        <taxon>Ecdysozoa</taxon>
        <taxon>Arthropoda</taxon>
        <taxon>Hexapoda</taxon>
        <taxon>Insecta</taxon>
        <taxon>Pterygota</taxon>
        <taxon>Neoptera</taxon>
        <taxon>Endopterygota</taxon>
        <taxon>Coleoptera</taxon>
        <taxon>Polyphaga</taxon>
        <taxon>Cucujiformia</taxon>
        <taxon>Tenebrionidae</taxon>
        <taxon>Tenebrio</taxon>
    </lineage>
</organism>
<gene>
    <name evidence="1" type="ORF">GEV33_003976</name>
</gene>
<name>A0A8J6HHD9_TENMO</name>
<dbReference type="Proteomes" id="UP000719412">
    <property type="component" value="Unassembled WGS sequence"/>
</dbReference>
<keyword evidence="2" id="KW-1185">Reference proteome</keyword>
<sequence length="166" mass="18662">MTTVIANPPSGHSQKLIAEMARSLPGDPSYRTRPLRNKRHTEQRAVENAISTCSRGGMHETLDYLWVCCNRVECEVLLTGTEEVPAQREDAHTSGRAVSAKSGPNVNYGIGITETQYERRGQTRKSGKGFQHREKEAQLGFSTWMRLVFANKPLFKLPGVFLYRPN</sequence>
<evidence type="ECO:0000313" key="2">
    <source>
        <dbReference type="Proteomes" id="UP000719412"/>
    </source>
</evidence>
<accession>A0A8J6HHD9</accession>
<comment type="caution">
    <text evidence="1">The sequence shown here is derived from an EMBL/GenBank/DDBJ whole genome shotgun (WGS) entry which is preliminary data.</text>
</comment>
<dbReference type="AlphaFoldDB" id="A0A8J6HHD9"/>
<evidence type="ECO:0000313" key="1">
    <source>
        <dbReference type="EMBL" id="KAH0818815.1"/>
    </source>
</evidence>
<dbReference type="EMBL" id="JABDTM020016577">
    <property type="protein sequence ID" value="KAH0818815.1"/>
    <property type="molecule type" value="Genomic_DNA"/>
</dbReference>
<protein>
    <submittedName>
        <fullName evidence="1">Uncharacterized protein</fullName>
    </submittedName>
</protein>